<dbReference type="InterPro" id="IPR011050">
    <property type="entry name" value="Pectin_lyase_fold/virulence"/>
</dbReference>
<dbReference type="InterPro" id="IPR012334">
    <property type="entry name" value="Pectin_lyas_fold"/>
</dbReference>
<dbReference type="Pfam" id="PF13229">
    <property type="entry name" value="Beta_helix"/>
    <property type="match status" value="1"/>
</dbReference>
<dbReference type="EMBL" id="RXHU01000088">
    <property type="protein sequence ID" value="RTE04446.1"/>
    <property type="molecule type" value="Genomic_DNA"/>
</dbReference>
<keyword evidence="4" id="KW-1185">Reference proteome</keyword>
<evidence type="ECO:0000313" key="3">
    <source>
        <dbReference type="EMBL" id="RTE04446.1"/>
    </source>
</evidence>
<reference evidence="3 4" key="1">
    <citation type="submission" date="2018-12" db="EMBL/GenBank/DDBJ databases">
        <title>Bacillus ochoae sp. nov., Paenibacillus whitsoniae sp. nov., Paenibacillus spiritus sp. nov. Isolated from the Mars Exploration Rover during spacecraft assembly.</title>
        <authorList>
            <person name="Seuylemezian A."/>
            <person name="Vaishampayan P."/>
        </authorList>
    </citation>
    <scope>NUCLEOTIDE SEQUENCE [LARGE SCALE GENOMIC DNA]</scope>
    <source>
        <strain evidence="3 4">MER 54</strain>
    </source>
</reference>
<dbReference type="Proteomes" id="UP000276128">
    <property type="component" value="Unassembled WGS sequence"/>
</dbReference>
<dbReference type="RefSeq" id="WP_126144211.1">
    <property type="nucleotide sequence ID" value="NZ_RXHU01000088.1"/>
</dbReference>
<dbReference type="AlphaFoldDB" id="A0A3S0A7X5"/>
<proteinExistence type="predicted"/>
<feature type="domain" description="Right handed beta helix" evidence="2">
    <location>
        <begin position="172"/>
        <end position="314"/>
    </location>
</feature>
<dbReference type="SMART" id="SM00710">
    <property type="entry name" value="PbH1"/>
    <property type="match status" value="5"/>
</dbReference>
<dbReference type="SUPFAM" id="SSF51126">
    <property type="entry name" value="Pectin lyase-like"/>
    <property type="match status" value="1"/>
</dbReference>
<evidence type="ECO:0000313" key="4">
    <source>
        <dbReference type="Proteomes" id="UP000276128"/>
    </source>
</evidence>
<accession>A0A3S0A7X5</accession>
<comment type="caution">
    <text evidence="3">The sequence shown here is derived from an EMBL/GenBank/DDBJ whole genome shotgun (WGS) entry which is preliminary data.</text>
</comment>
<dbReference type="InterPro" id="IPR006626">
    <property type="entry name" value="PbH1"/>
</dbReference>
<dbReference type="OrthoDB" id="2496562at2"/>
<organism evidence="3 4">
    <name type="scientific">Paenibacillus whitsoniae</name>
    <dbReference type="NCBI Taxonomy" id="2496558"/>
    <lineage>
        <taxon>Bacteria</taxon>
        <taxon>Bacillati</taxon>
        <taxon>Bacillota</taxon>
        <taxon>Bacilli</taxon>
        <taxon>Bacillales</taxon>
        <taxon>Paenibacillaceae</taxon>
        <taxon>Paenibacillus</taxon>
    </lineage>
</organism>
<sequence length="348" mass="37530">MFKRKRAGFSFVMSCAMVVGSLAAALPAQAATTIIISPGQSIQQAMDSLKNQGCGTLILKPGTYTVGYSVNVYNGCTIQGESATDRPIIQLAAGKDEPVITNASVPFSNVAARNLVVKGGLSASEQNLPEYFHKGSTQYNDRISSGAETQASLDARIEAARLNVIGIDFSDKHNDVSNTGATIDNVLVQYSAMGINVGRTSNVTIKNSKVEYNGAVKQYYHGLYLSTVDHVVIDKLDASHNVTGMGLKVTDFYDDQTETSISIKNSKFNYNYDRGLTVYHMNNLYVEGNEAHDNQKSGINIIDCQTGTLINNNTYNNPNIANVSYDIWLASSSGFTISGNTYGSKNGF</sequence>
<keyword evidence="1" id="KW-0732">Signal</keyword>
<name>A0A3S0A7X5_9BACL</name>
<feature type="chain" id="PRO_5018569283" evidence="1">
    <location>
        <begin position="31"/>
        <end position="348"/>
    </location>
</feature>
<gene>
    <name evidence="3" type="ORF">EJQ19_26370</name>
</gene>
<evidence type="ECO:0000259" key="2">
    <source>
        <dbReference type="Pfam" id="PF13229"/>
    </source>
</evidence>
<dbReference type="InterPro" id="IPR039448">
    <property type="entry name" value="Beta_helix"/>
</dbReference>
<feature type="signal peptide" evidence="1">
    <location>
        <begin position="1"/>
        <end position="30"/>
    </location>
</feature>
<evidence type="ECO:0000256" key="1">
    <source>
        <dbReference type="SAM" id="SignalP"/>
    </source>
</evidence>
<protein>
    <submittedName>
        <fullName evidence="3">Right-handed parallel beta-helix repeat-containing protein</fullName>
    </submittedName>
</protein>
<dbReference type="Gene3D" id="2.160.20.10">
    <property type="entry name" value="Single-stranded right-handed beta-helix, Pectin lyase-like"/>
    <property type="match status" value="1"/>
</dbReference>